<keyword evidence="2" id="KW-1185">Reference proteome</keyword>
<evidence type="ECO:0000313" key="1">
    <source>
        <dbReference type="EMBL" id="UJO22240.1"/>
    </source>
</evidence>
<organism evidence="1 2">
    <name type="scientific">Passalora fulva</name>
    <name type="common">Tomato leaf mold</name>
    <name type="synonym">Cladosporium fulvum</name>
    <dbReference type="NCBI Taxonomy" id="5499"/>
    <lineage>
        <taxon>Eukaryota</taxon>
        <taxon>Fungi</taxon>
        <taxon>Dikarya</taxon>
        <taxon>Ascomycota</taxon>
        <taxon>Pezizomycotina</taxon>
        <taxon>Dothideomycetes</taxon>
        <taxon>Dothideomycetidae</taxon>
        <taxon>Mycosphaerellales</taxon>
        <taxon>Mycosphaerellaceae</taxon>
        <taxon>Fulvia</taxon>
    </lineage>
</organism>
<gene>
    <name evidence="1" type="ORF">CLAFUR5_09629</name>
</gene>
<proteinExistence type="predicted"/>
<dbReference type="KEGG" id="ffu:CLAFUR5_09629"/>
<dbReference type="EMBL" id="CP090171">
    <property type="protein sequence ID" value="UJO22240.1"/>
    <property type="molecule type" value="Genomic_DNA"/>
</dbReference>
<reference evidence="1" key="1">
    <citation type="submission" date="2021-12" db="EMBL/GenBank/DDBJ databases">
        <authorList>
            <person name="Zaccaron A."/>
            <person name="Stergiopoulos I."/>
        </authorList>
    </citation>
    <scope>NUCLEOTIDE SEQUENCE</scope>
    <source>
        <strain evidence="1">Race5_Kim</strain>
    </source>
</reference>
<reference evidence="1" key="2">
    <citation type="journal article" date="2022" name="Microb. Genom.">
        <title>A chromosome-scale genome assembly of the tomato pathogen Cladosporium fulvum reveals a compartmentalized genome architecture and the presence of a dispensable chromosome.</title>
        <authorList>
            <person name="Zaccaron A.Z."/>
            <person name="Chen L.H."/>
            <person name="Samaras A."/>
            <person name="Stergiopoulos I."/>
        </authorList>
    </citation>
    <scope>NUCLEOTIDE SEQUENCE</scope>
    <source>
        <strain evidence="1">Race5_Kim</strain>
    </source>
</reference>
<name>A0A9Q8UTW0_PASFU</name>
<accession>A0A9Q8UTW0</accession>
<dbReference type="OrthoDB" id="10529220at2759"/>
<dbReference type="RefSeq" id="XP_047766606.1">
    <property type="nucleotide sequence ID" value="XM_047908777.1"/>
</dbReference>
<sequence>MNFVQSTLRWPVQLRPSKDAFGVIISYANTYTNILAVSALDPLNVSDPDGKKWDTVVPTFSEWDLAKDANAKHDELLIQSTKFMVDQNEVLGRVKAKGVDVSDWL</sequence>
<protein>
    <submittedName>
        <fullName evidence="1">Uncharacterized protein</fullName>
    </submittedName>
</protein>
<dbReference type="Proteomes" id="UP000756132">
    <property type="component" value="Chromosome 9"/>
</dbReference>
<evidence type="ECO:0000313" key="2">
    <source>
        <dbReference type="Proteomes" id="UP000756132"/>
    </source>
</evidence>
<dbReference type="GeneID" id="71989507"/>
<dbReference type="AlphaFoldDB" id="A0A9Q8UTW0"/>